<name>A0A7L4UQY4_BALHA</name>
<feature type="domain" description="FAS1" evidence="2">
    <location>
        <begin position="173"/>
        <end position="315"/>
    </location>
</feature>
<gene>
    <name evidence="3" type="ORF">C7377_0377</name>
</gene>
<keyword evidence="4" id="KW-1185">Reference proteome</keyword>
<keyword evidence="1" id="KW-0732">Signal</keyword>
<comment type="caution">
    <text evidence="3">The sequence shown here is derived from an EMBL/GenBank/DDBJ whole genome shotgun (WGS) entry which is preliminary data.</text>
</comment>
<protein>
    <submittedName>
        <fullName evidence="3">Putative surface protein with fasciclin (FAS1) repeats</fullName>
    </submittedName>
</protein>
<organism evidence="3 4">
    <name type="scientific">Balneicella halophila</name>
    <dbReference type="NCBI Taxonomy" id="1537566"/>
    <lineage>
        <taxon>Bacteria</taxon>
        <taxon>Pseudomonadati</taxon>
        <taxon>Bacteroidota</taxon>
        <taxon>Bacteroidia</taxon>
        <taxon>Bacteroidales</taxon>
        <taxon>Balneicellaceae</taxon>
        <taxon>Balneicella</taxon>
    </lineage>
</organism>
<feature type="chain" id="PRO_5029511371" evidence="1">
    <location>
        <begin position="23"/>
        <end position="317"/>
    </location>
</feature>
<evidence type="ECO:0000313" key="3">
    <source>
        <dbReference type="EMBL" id="PVX52079.1"/>
    </source>
</evidence>
<dbReference type="Pfam" id="PF02469">
    <property type="entry name" value="Fasciclin"/>
    <property type="match status" value="2"/>
</dbReference>
<dbReference type="InterPro" id="IPR000782">
    <property type="entry name" value="FAS1_domain"/>
</dbReference>
<dbReference type="SMART" id="SM00554">
    <property type="entry name" value="FAS1"/>
    <property type="match status" value="2"/>
</dbReference>
<dbReference type="PANTHER" id="PTHR10900">
    <property type="entry name" value="PERIOSTIN-RELATED"/>
    <property type="match status" value="1"/>
</dbReference>
<dbReference type="EMBL" id="QENZ01000003">
    <property type="protein sequence ID" value="PVX52079.1"/>
    <property type="molecule type" value="Genomic_DNA"/>
</dbReference>
<dbReference type="InterPro" id="IPR050904">
    <property type="entry name" value="Adhesion/Biosynth-related"/>
</dbReference>
<reference evidence="3 4" key="1">
    <citation type="submission" date="2018-05" db="EMBL/GenBank/DDBJ databases">
        <title>Genomic Encyclopedia of Type Strains, Phase IV (KMG-IV): sequencing the most valuable type-strain genomes for metagenomic binning, comparative biology and taxonomic classification.</title>
        <authorList>
            <person name="Goeker M."/>
        </authorList>
    </citation>
    <scope>NUCLEOTIDE SEQUENCE [LARGE SCALE GENOMIC DNA]</scope>
    <source>
        <strain evidence="3 4">DSM 28579</strain>
    </source>
</reference>
<dbReference type="SUPFAM" id="SSF82153">
    <property type="entry name" value="FAS1 domain"/>
    <property type="match status" value="2"/>
</dbReference>
<dbReference type="OrthoDB" id="1119934at2"/>
<accession>A0A7L4UQY4</accession>
<dbReference type="PANTHER" id="PTHR10900:SF77">
    <property type="entry name" value="FI19380P1"/>
    <property type="match status" value="1"/>
</dbReference>
<dbReference type="Gene3D" id="2.30.180.10">
    <property type="entry name" value="FAS1 domain"/>
    <property type="match status" value="2"/>
</dbReference>
<evidence type="ECO:0000313" key="4">
    <source>
        <dbReference type="Proteomes" id="UP000251835"/>
    </source>
</evidence>
<feature type="domain" description="FAS1" evidence="2">
    <location>
        <begin position="34"/>
        <end position="171"/>
    </location>
</feature>
<dbReference type="AlphaFoldDB" id="A0A7L4UQY4"/>
<feature type="signal peptide" evidence="1">
    <location>
        <begin position="1"/>
        <end position="22"/>
    </location>
</feature>
<proteinExistence type="predicted"/>
<dbReference type="RefSeq" id="WP_116495638.1">
    <property type="nucleotide sequence ID" value="NZ_QENZ01000003.1"/>
</dbReference>
<dbReference type="PROSITE" id="PS51257">
    <property type="entry name" value="PROKAR_LIPOPROTEIN"/>
    <property type="match status" value="1"/>
</dbReference>
<dbReference type="PROSITE" id="PS50213">
    <property type="entry name" value="FAS1"/>
    <property type="match status" value="2"/>
</dbReference>
<sequence>MSKKFIVSFLLGLSLFSLLLIACNDDDKSDDIQEPNVYEIVKLSPSLSSFYEALRLANLDGTLANNNSLTVLAPTNDAFKKLFTALDVDSLNDIESDLLKTTLLNHMLNTTMTSADFTNAYENTSALGPDDLPLSLQVEVADEIIFNKVAKVTKADVIGTNGVVHVIDNVLLPNNLDSLIANNEDFSILNEALRDSRHSFDFTSVLSGSGPFTFFAPTNEAFDALFEANADWNSIGDIPIDVLESFLIYHIVQGDNIQEGEFQNGRELITLNGGTIIVSLTEGAQLKTTTNQTVNITYTDIQGINGVVHAIGSVLVP</sequence>
<dbReference type="Proteomes" id="UP000251835">
    <property type="component" value="Unassembled WGS sequence"/>
</dbReference>
<evidence type="ECO:0000256" key="1">
    <source>
        <dbReference type="SAM" id="SignalP"/>
    </source>
</evidence>
<evidence type="ECO:0000259" key="2">
    <source>
        <dbReference type="PROSITE" id="PS50213"/>
    </source>
</evidence>
<dbReference type="InterPro" id="IPR036378">
    <property type="entry name" value="FAS1_dom_sf"/>
</dbReference>